<reference evidence="1" key="1">
    <citation type="submission" date="2021-01" db="EMBL/GenBank/DDBJ databases">
        <title>Genome seq and assembly of Tabrizicola sp. KVB23.</title>
        <authorList>
            <person name="Chhetri G."/>
        </authorList>
    </citation>
    <scope>NUCLEOTIDE SEQUENCE</scope>
    <source>
        <strain evidence="1">KVB23</strain>
    </source>
</reference>
<gene>
    <name evidence="1" type="ORF">JI744_07555</name>
</gene>
<keyword evidence="2" id="KW-1185">Reference proteome</keyword>
<evidence type="ECO:0000313" key="1">
    <source>
        <dbReference type="EMBL" id="MBL4927957.1"/>
    </source>
</evidence>
<organism evidence="1 2">
    <name type="scientific">Fuscibacter oryzae</name>
    <dbReference type="NCBI Taxonomy" id="2803939"/>
    <lineage>
        <taxon>Bacteria</taxon>
        <taxon>Pseudomonadati</taxon>
        <taxon>Pseudomonadota</taxon>
        <taxon>Alphaproteobacteria</taxon>
        <taxon>Rhodobacterales</taxon>
        <taxon>Paracoccaceae</taxon>
        <taxon>Fuscibacter</taxon>
    </lineage>
</organism>
<dbReference type="RefSeq" id="WP_202659082.1">
    <property type="nucleotide sequence ID" value="NZ_JAESVP010000003.1"/>
</dbReference>
<sequence length="112" mass="12009">MLTVAADEGGASGLGGEFSGGLAANAELAALIGQFYQTNDAATARCSYEQAILAASGTADARFLTKRLHGLRKVSNFYGRDQWRLPKIRSLHAVKDESRPKGLWQAQKKGRA</sequence>
<proteinExistence type="predicted"/>
<evidence type="ECO:0000313" key="2">
    <source>
        <dbReference type="Proteomes" id="UP000619033"/>
    </source>
</evidence>
<name>A0A8J7MPE3_9RHOB</name>
<protein>
    <submittedName>
        <fullName evidence="1">Uncharacterized protein</fullName>
    </submittedName>
</protein>
<dbReference type="AlphaFoldDB" id="A0A8J7MPE3"/>
<dbReference type="EMBL" id="JAESVP010000003">
    <property type="protein sequence ID" value="MBL4927957.1"/>
    <property type="molecule type" value="Genomic_DNA"/>
</dbReference>
<dbReference type="Proteomes" id="UP000619033">
    <property type="component" value="Unassembled WGS sequence"/>
</dbReference>
<accession>A0A8J7MPE3</accession>
<comment type="caution">
    <text evidence="1">The sequence shown here is derived from an EMBL/GenBank/DDBJ whole genome shotgun (WGS) entry which is preliminary data.</text>
</comment>